<evidence type="ECO:0000256" key="7">
    <source>
        <dbReference type="SAM" id="Phobius"/>
    </source>
</evidence>
<evidence type="ECO:0000256" key="1">
    <source>
        <dbReference type="ARBA" id="ARBA00010617"/>
    </source>
</evidence>
<dbReference type="PANTHER" id="PTHR24291:SF50">
    <property type="entry name" value="BIFUNCTIONAL ALBAFLAVENONE MONOOXYGENASE_TERPENE SYNTHASE"/>
    <property type="match status" value="1"/>
</dbReference>
<dbReference type="CDD" id="cd20621">
    <property type="entry name" value="CYP5011A1-like"/>
    <property type="match status" value="1"/>
</dbReference>
<dbReference type="GO" id="GO:0004497">
    <property type="term" value="F:monooxygenase activity"/>
    <property type="evidence" value="ECO:0007669"/>
    <property type="project" value="UniProtKB-KW"/>
</dbReference>
<dbReference type="EMBL" id="CAJJDP010000047">
    <property type="protein sequence ID" value="CAD8165655.1"/>
    <property type="molecule type" value="Genomic_DNA"/>
</dbReference>
<keyword evidence="3" id="KW-0479">Metal-binding</keyword>
<evidence type="ECO:0000313" key="9">
    <source>
        <dbReference type="Proteomes" id="UP000683925"/>
    </source>
</evidence>
<dbReference type="Pfam" id="PF00067">
    <property type="entry name" value="p450"/>
    <property type="match status" value="1"/>
</dbReference>
<dbReference type="InterPro" id="IPR001128">
    <property type="entry name" value="Cyt_P450"/>
</dbReference>
<keyword evidence="6" id="KW-0503">Monooxygenase</keyword>
<evidence type="ECO:0000256" key="4">
    <source>
        <dbReference type="ARBA" id="ARBA00023002"/>
    </source>
</evidence>
<reference evidence="8" key="1">
    <citation type="submission" date="2021-01" db="EMBL/GenBank/DDBJ databases">
        <authorList>
            <consortium name="Genoscope - CEA"/>
            <person name="William W."/>
        </authorList>
    </citation>
    <scope>NUCLEOTIDE SEQUENCE</scope>
</reference>
<gene>
    <name evidence="8" type="ORF">POCTA_138.1.T0470055</name>
</gene>
<dbReference type="GO" id="GO:0016705">
    <property type="term" value="F:oxidoreductase activity, acting on paired donors, with incorporation or reduction of molecular oxygen"/>
    <property type="evidence" value="ECO:0007669"/>
    <property type="project" value="InterPro"/>
</dbReference>
<keyword evidence="2" id="KW-0349">Heme</keyword>
<feature type="transmembrane region" description="Helical" evidence="7">
    <location>
        <begin position="6"/>
        <end position="28"/>
    </location>
</feature>
<dbReference type="AlphaFoldDB" id="A0A8S1UMA0"/>
<dbReference type="GO" id="GO:0005506">
    <property type="term" value="F:iron ion binding"/>
    <property type="evidence" value="ECO:0007669"/>
    <property type="project" value="InterPro"/>
</dbReference>
<dbReference type="GO" id="GO:0020037">
    <property type="term" value="F:heme binding"/>
    <property type="evidence" value="ECO:0007669"/>
    <property type="project" value="InterPro"/>
</dbReference>
<dbReference type="InterPro" id="IPR050196">
    <property type="entry name" value="Cytochrome_P450_Monoox"/>
</dbReference>
<evidence type="ECO:0008006" key="10">
    <source>
        <dbReference type="Google" id="ProtNLM"/>
    </source>
</evidence>
<name>A0A8S1UMA0_PAROT</name>
<accession>A0A8S1UMA0</accession>
<comment type="similarity">
    <text evidence="1">Belongs to the cytochrome P450 family.</text>
</comment>
<keyword evidence="5" id="KW-0408">Iron</keyword>
<dbReference type="PANTHER" id="PTHR24291">
    <property type="entry name" value="CYTOCHROME P450 FAMILY 4"/>
    <property type="match status" value="1"/>
</dbReference>
<evidence type="ECO:0000313" key="8">
    <source>
        <dbReference type="EMBL" id="CAD8165655.1"/>
    </source>
</evidence>
<keyword evidence="7" id="KW-0812">Transmembrane</keyword>
<evidence type="ECO:0000256" key="3">
    <source>
        <dbReference type="ARBA" id="ARBA00022723"/>
    </source>
</evidence>
<organism evidence="8 9">
    <name type="scientific">Paramecium octaurelia</name>
    <dbReference type="NCBI Taxonomy" id="43137"/>
    <lineage>
        <taxon>Eukaryota</taxon>
        <taxon>Sar</taxon>
        <taxon>Alveolata</taxon>
        <taxon>Ciliophora</taxon>
        <taxon>Intramacronucleata</taxon>
        <taxon>Oligohymenophorea</taxon>
        <taxon>Peniculida</taxon>
        <taxon>Parameciidae</taxon>
        <taxon>Paramecium</taxon>
    </lineage>
</organism>
<keyword evidence="7" id="KW-0472">Membrane</keyword>
<comment type="caution">
    <text evidence="8">The sequence shown here is derived from an EMBL/GenBank/DDBJ whole genome shotgun (WGS) entry which is preliminary data.</text>
</comment>
<dbReference type="Proteomes" id="UP000683925">
    <property type="component" value="Unassembled WGS sequence"/>
</dbReference>
<dbReference type="OMA" id="MKHYGEV"/>
<keyword evidence="4" id="KW-0560">Oxidoreductase</keyword>
<keyword evidence="7" id="KW-1133">Transmembrane helix</keyword>
<dbReference type="OrthoDB" id="1470350at2759"/>
<evidence type="ECO:0000256" key="2">
    <source>
        <dbReference type="ARBA" id="ARBA00022617"/>
    </source>
</evidence>
<protein>
    <recommendedName>
        <fullName evidence="10">Cytochrome P450</fullName>
    </recommendedName>
</protein>
<keyword evidence="9" id="KW-1185">Reference proteome</keyword>
<sequence>MLSIYIALATLIIGVIYFVVLLPLVPLLKIKMQLGSKAALMYYPLSGLNKIFTDSITKERDLLKIINNQLKKNPQTVVILSNFFHKPVLVWTGPEYIKDVYLDHTSYVKLDPFMVESVGQKGMVMSEGEAWKRQRKFLGTAFTFEKLSSRLPMINQVIEKVTKNDPKTNLNEFTSRITGEVVIHSFFGELANGFKIEGKDAQVTIVEILSEIFLLPINNPFIQLKQMLFEYKSWSILPTKKEKQLLKRISDFKQVIQEMIEKRIEQLKNQQPENQDKMVFLDLYVTEYLKQQKEAKQNIDIEEILHQFITLFFAGTDTTATTSGTCLYYLAQFPEMQDEILKEVIDVVGEQGDVKEEHLNKLVRINALIQEVLRLRNPAFSPVFRTVRQDKQLLDIKLKKGWFSIAYHIGPGLLDKHFENAQEFDYKRWLNKGNVIKNDNGFIHIPFAAGPRNCIGQHMAIMEVKMIVARLVRQYKIKLNPDVKQITFGMKFLYCVEPDNCLVYEERNSQ</sequence>
<evidence type="ECO:0000256" key="6">
    <source>
        <dbReference type="ARBA" id="ARBA00023033"/>
    </source>
</evidence>
<proteinExistence type="inferred from homology"/>
<evidence type="ECO:0000256" key="5">
    <source>
        <dbReference type="ARBA" id="ARBA00023004"/>
    </source>
</evidence>
<dbReference type="FunFam" id="1.10.630.10:FF:000091">
    <property type="entry name" value="Uncharacterized protein"/>
    <property type="match status" value="1"/>
</dbReference>